<dbReference type="SUPFAM" id="SSF54001">
    <property type="entry name" value="Cysteine proteinases"/>
    <property type="match status" value="1"/>
</dbReference>
<evidence type="ECO:0000313" key="2">
    <source>
        <dbReference type="Ensembl" id="ENSFHEP00000019999.1"/>
    </source>
</evidence>
<dbReference type="InterPro" id="IPR013201">
    <property type="entry name" value="Prot_inhib_I29"/>
</dbReference>
<dbReference type="Gene3D" id="3.90.70.10">
    <property type="entry name" value="Cysteine proteinases"/>
    <property type="match status" value="1"/>
</dbReference>
<reference evidence="2" key="1">
    <citation type="submission" date="2025-08" db="UniProtKB">
        <authorList>
            <consortium name="Ensembl"/>
        </authorList>
    </citation>
    <scope>IDENTIFICATION</scope>
</reference>
<name>A0A3Q2Q2A1_FUNHE</name>
<dbReference type="Ensembl" id="ENSFHET00000029384.1">
    <property type="protein sequence ID" value="ENSFHEP00000019999.1"/>
    <property type="gene ID" value="ENSFHEG00000022061.1"/>
</dbReference>
<sequence length="172" mass="20432">WSPSVFVGSHAVLSAPSLDPQLDQHWNLWKSWHSKNYHQREEGWRRMVWEKNLKKIELHNLEHSMGKHSYRLGMNHFGDMVRRFAFRTAVTMSRNFKGSLFLEPNFLEAPRSVDWREKGYVTPVKDQVRRRLPLFLFPQFLLLMFQMEINQSGSSLRNTAALDPDHPYQPLL</sequence>
<evidence type="ECO:0000313" key="3">
    <source>
        <dbReference type="Proteomes" id="UP000265000"/>
    </source>
</evidence>
<dbReference type="GeneTree" id="ENSGT00940000153321"/>
<dbReference type="Pfam" id="PF08246">
    <property type="entry name" value="Inhibitor_I29"/>
    <property type="match status" value="1"/>
</dbReference>
<reference evidence="2" key="2">
    <citation type="submission" date="2025-09" db="UniProtKB">
        <authorList>
            <consortium name="Ensembl"/>
        </authorList>
    </citation>
    <scope>IDENTIFICATION</scope>
</reference>
<dbReference type="SMART" id="SM00848">
    <property type="entry name" value="Inhibitor_I29"/>
    <property type="match status" value="1"/>
</dbReference>
<accession>A0A3Q2Q2A1</accession>
<keyword evidence="3" id="KW-1185">Reference proteome</keyword>
<dbReference type="AlphaFoldDB" id="A0A3Q2Q2A1"/>
<dbReference type="Proteomes" id="UP000265000">
    <property type="component" value="Unplaced"/>
</dbReference>
<evidence type="ECO:0000259" key="1">
    <source>
        <dbReference type="SMART" id="SM00848"/>
    </source>
</evidence>
<dbReference type="InterPro" id="IPR038765">
    <property type="entry name" value="Papain-like_cys_pep_sf"/>
</dbReference>
<proteinExistence type="predicted"/>
<protein>
    <submittedName>
        <fullName evidence="2">Cathepsin L</fullName>
    </submittedName>
</protein>
<organism evidence="2 3">
    <name type="scientific">Fundulus heteroclitus</name>
    <name type="common">Killifish</name>
    <name type="synonym">Mummichog</name>
    <dbReference type="NCBI Taxonomy" id="8078"/>
    <lineage>
        <taxon>Eukaryota</taxon>
        <taxon>Metazoa</taxon>
        <taxon>Chordata</taxon>
        <taxon>Craniata</taxon>
        <taxon>Vertebrata</taxon>
        <taxon>Euteleostomi</taxon>
        <taxon>Actinopterygii</taxon>
        <taxon>Neopterygii</taxon>
        <taxon>Teleostei</taxon>
        <taxon>Neoteleostei</taxon>
        <taxon>Acanthomorphata</taxon>
        <taxon>Ovalentaria</taxon>
        <taxon>Atherinomorphae</taxon>
        <taxon>Cyprinodontiformes</taxon>
        <taxon>Fundulidae</taxon>
        <taxon>Fundulus</taxon>
    </lineage>
</organism>
<feature type="domain" description="Cathepsin propeptide inhibitor" evidence="1">
    <location>
        <begin position="26"/>
        <end position="84"/>
    </location>
</feature>